<dbReference type="NCBIfam" id="TIGR02821">
    <property type="entry name" value="fghA_ester_D"/>
    <property type="match status" value="1"/>
</dbReference>
<evidence type="ECO:0000256" key="3">
    <source>
        <dbReference type="ARBA" id="ARBA00022487"/>
    </source>
</evidence>
<dbReference type="OrthoDB" id="9782200at2"/>
<protein>
    <recommendedName>
        <fullName evidence="2 6">S-formylglutathione hydrolase</fullName>
        <ecNumber evidence="2 6">3.1.2.12</ecNumber>
    </recommendedName>
</protein>
<dbReference type="Gene3D" id="3.40.50.1820">
    <property type="entry name" value="alpha/beta hydrolase"/>
    <property type="match status" value="1"/>
</dbReference>
<proteinExistence type="inferred from homology"/>
<feature type="active site" description="Charge relay system" evidence="7">
    <location>
        <position position="228"/>
    </location>
</feature>
<comment type="similarity">
    <text evidence="1 8">Belongs to the esterase D family.</text>
</comment>
<keyword evidence="3 8" id="KW-0719">Serine esterase</keyword>
<keyword evidence="4 8" id="KW-0378">Hydrolase</keyword>
<dbReference type="Pfam" id="PF00756">
    <property type="entry name" value="Esterase"/>
    <property type="match status" value="1"/>
</dbReference>
<dbReference type="PANTHER" id="PTHR10061:SF0">
    <property type="entry name" value="S-FORMYLGLUTATHIONE HYDROLASE"/>
    <property type="match status" value="1"/>
</dbReference>
<evidence type="ECO:0000313" key="9">
    <source>
        <dbReference type="EMBL" id="OEJ67369.1"/>
    </source>
</evidence>
<reference evidence="10" key="1">
    <citation type="submission" date="2016-07" db="EMBL/GenBank/DDBJ databases">
        <authorList>
            <person name="Florea S."/>
            <person name="Webb J.S."/>
            <person name="Jaromczyk J."/>
            <person name="Schardl C.L."/>
        </authorList>
    </citation>
    <scope>NUCLEOTIDE SEQUENCE [LARGE SCALE GENOMIC DNA]</scope>
    <source>
        <strain evidence="10">MV-1</strain>
    </source>
</reference>
<evidence type="ECO:0000256" key="8">
    <source>
        <dbReference type="RuleBase" id="RU363068"/>
    </source>
</evidence>
<keyword evidence="10" id="KW-1185">Reference proteome</keyword>
<comment type="caution">
    <text evidence="9">The sequence shown here is derived from an EMBL/GenBank/DDBJ whole genome shotgun (WGS) entry which is preliminary data.</text>
</comment>
<dbReference type="FunFam" id="3.40.50.1820:FF:000002">
    <property type="entry name" value="S-formylglutathione hydrolase"/>
    <property type="match status" value="1"/>
</dbReference>
<evidence type="ECO:0000256" key="7">
    <source>
        <dbReference type="PIRSR" id="PIRSR614186-1"/>
    </source>
</evidence>
<evidence type="ECO:0000256" key="5">
    <source>
        <dbReference type="ARBA" id="ARBA00047590"/>
    </source>
</evidence>
<feature type="active site" description="Charge relay system" evidence="7">
    <location>
        <position position="261"/>
    </location>
</feature>
<dbReference type="EMBL" id="MCGG01000022">
    <property type="protein sequence ID" value="OEJ67369.1"/>
    <property type="molecule type" value="Genomic_DNA"/>
</dbReference>
<evidence type="ECO:0000256" key="1">
    <source>
        <dbReference type="ARBA" id="ARBA00005622"/>
    </source>
</evidence>
<dbReference type="GO" id="GO:0046294">
    <property type="term" value="P:formaldehyde catabolic process"/>
    <property type="evidence" value="ECO:0007669"/>
    <property type="project" value="InterPro"/>
</dbReference>
<feature type="active site" description="Charge relay system" evidence="7">
    <location>
        <position position="150"/>
    </location>
</feature>
<dbReference type="InterPro" id="IPR014186">
    <property type="entry name" value="S-formylglutathione_hydrol"/>
</dbReference>
<dbReference type="GO" id="GO:0018738">
    <property type="term" value="F:S-formylglutathione hydrolase activity"/>
    <property type="evidence" value="ECO:0007669"/>
    <property type="project" value="UniProtKB-UniRule"/>
</dbReference>
<dbReference type="GO" id="GO:0005829">
    <property type="term" value="C:cytosol"/>
    <property type="evidence" value="ECO:0007669"/>
    <property type="project" value="TreeGrafter"/>
</dbReference>
<dbReference type="EC" id="3.1.2.12" evidence="2 6"/>
<dbReference type="STRING" id="28181.BEN30_09560"/>
<dbReference type="InterPro" id="IPR000801">
    <property type="entry name" value="Esterase-like"/>
</dbReference>
<dbReference type="AlphaFoldDB" id="A0A1E5Q7Z1"/>
<comment type="function">
    <text evidence="8">Serine hydrolase involved in the detoxification of formaldehyde.</text>
</comment>
<accession>A0A1E5Q7Z1</accession>
<dbReference type="Proteomes" id="UP000095347">
    <property type="component" value="Unassembled WGS sequence"/>
</dbReference>
<dbReference type="InterPro" id="IPR029058">
    <property type="entry name" value="AB_hydrolase_fold"/>
</dbReference>
<sequence length="284" mass="31416">MSITLIKEHRCHSGRMAYYSHGSDAVNGEMKFGVYFPPQADRGEKLPVLTYLAGLTCNEETFLIKGGAQQYAAKHGLILVAPDTSPRGAGIEGEDDDWDFGTGAGFYINATRGAWAKNYCMESYVTQDLQAVIKDSLNADMDRQGIFGHSMGGHGALTLGFKYPEIYKSISAFAPICSPTFCPWGAKAFSGYIGSDHSVWKQHDAVELIRAMDKSQYKPVLVDQGLADEFLNEQLKPHLLEKVAAETGFPLTLRFQEGYDHSYYFMNTFMEDHIAHHAEALGCS</sequence>
<evidence type="ECO:0000256" key="6">
    <source>
        <dbReference type="NCBIfam" id="TIGR02821"/>
    </source>
</evidence>
<evidence type="ECO:0000256" key="4">
    <source>
        <dbReference type="ARBA" id="ARBA00022801"/>
    </source>
</evidence>
<evidence type="ECO:0000256" key="2">
    <source>
        <dbReference type="ARBA" id="ARBA00012479"/>
    </source>
</evidence>
<comment type="catalytic activity">
    <reaction evidence="5 8">
        <text>S-formylglutathione + H2O = formate + glutathione + H(+)</text>
        <dbReference type="Rhea" id="RHEA:14961"/>
        <dbReference type="ChEBI" id="CHEBI:15377"/>
        <dbReference type="ChEBI" id="CHEBI:15378"/>
        <dbReference type="ChEBI" id="CHEBI:15740"/>
        <dbReference type="ChEBI" id="CHEBI:57688"/>
        <dbReference type="ChEBI" id="CHEBI:57925"/>
        <dbReference type="EC" id="3.1.2.12"/>
    </reaction>
</comment>
<dbReference type="SUPFAM" id="SSF53474">
    <property type="entry name" value="alpha/beta-Hydrolases"/>
    <property type="match status" value="1"/>
</dbReference>
<evidence type="ECO:0000313" key="10">
    <source>
        <dbReference type="Proteomes" id="UP000095347"/>
    </source>
</evidence>
<organism evidence="9 10">
    <name type="scientific">Magnetovibrio blakemorei</name>
    <dbReference type="NCBI Taxonomy" id="28181"/>
    <lineage>
        <taxon>Bacteria</taxon>
        <taxon>Pseudomonadati</taxon>
        <taxon>Pseudomonadota</taxon>
        <taxon>Alphaproteobacteria</taxon>
        <taxon>Rhodospirillales</taxon>
        <taxon>Magnetovibrionaceae</taxon>
        <taxon>Magnetovibrio</taxon>
    </lineage>
</organism>
<name>A0A1E5Q7Z1_9PROT</name>
<dbReference type="RefSeq" id="WP_069957830.1">
    <property type="nucleotide sequence ID" value="NZ_MCGG01000022.1"/>
</dbReference>
<dbReference type="GO" id="GO:0052689">
    <property type="term" value="F:carboxylic ester hydrolase activity"/>
    <property type="evidence" value="ECO:0007669"/>
    <property type="project" value="UniProtKB-KW"/>
</dbReference>
<gene>
    <name evidence="9" type="ORF">BEN30_09560</name>
</gene>
<dbReference type="PANTHER" id="PTHR10061">
    <property type="entry name" value="S-FORMYLGLUTATHIONE HYDROLASE"/>
    <property type="match status" value="1"/>
</dbReference>